<dbReference type="OrthoDB" id="5913609at2759"/>
<name>A0A9Q1GIC8_9CARY</name>
<protein>
    <submittedName>
        <fullName evidence="10">Uncharacterized protein</fullName>
    </submittedName>
</protein>
<dbReference type="InterPro" id="IPR016574">
    <property type="entry name" value="Nicalin"/>
</dbReference>
<evidence type="ECO:0000313" key="11">
    <source>
        <dbReference type="Proteomes" id="UP001153076"/>
    </source>
</evidence>
<dbReference type="PANTHER" id="PTHR31826">
    <property type="entry name" value="NICALIN"/>
    <property type="match status" value="1"/>
</dbReference>
<comment type="subcellular location">
    <subcellularLocation>
        <location evidence="1">Endoplasmic reticulum membrane</location>
        <topology evidence="1">Single-pass membrane protein</topology>
    </subcellularLocation>
</comment>
<dbReference type="EMBL" id="JAKOGI010002894">
    <property type="protein sequence ID" value="KAJ8421150.1"/>
    <property type="molecule type" value="Genomic_DNA"/>
</dbReference>
<evidence type="ECO:0000256" key="2">
    <source>
        <dbReference type="ARBA" id="ARBA00007717"/>
    </source>
</evidence>
<keyword evidence="4" id="KW-0732">Signal</keyword>
<keyword evidence="6 9" id="KW-1133">Transmembrane helix</keyword>
<dbReference type="GO" id="GO:0005789">
    <property type="term" value="C:endoplasmic reticulum membrane"/>
    <property type="evidence" value="ECO:0007669"/>
    <property type="project" value="UniProtKB-SubCell"/>
</dbReference>
<keyword evidence="5" id="KW-0256">Endoplasmic reticulum</keyword>
<dbReference type="AlphaFoldDB" id="A0A9Q1GIC8"/>
<feature type="transmembrane region" description="Helical" evidence="9">
    <location>
        <begin position="225"/>
        <end position="244"/>
    </location>
</feature>
<reference evidence="10" key="1">
    <citation type="submission" date="2022-04" db="EMBL/GenBank/DDBJ databases">
        <title>Carnegiea gigantea Genome sequencing and assembly v2.</title>
        <authorList>
            <person name="Copetti D."/>
            <person name="Sanderson M.J."/>
            <person name="Burquez A."/>
            <person name="Wojciechowski M.F."/>
        </authorList>
    </citation>
    <scope>NUCLEOTIDE SEQUENCE</scope>
    <source>
        <strain evidence="10">SGP5-SGP5p</strain>
        <tissue evidence="10">Aerial part</tissue>
    </source>
</reference>
<evidence type="ECO:0000256" key="9">
    <source>
        <dbReference type="SAM" id="Phobius"/>
    </source>
</evidence>
<keyword evidence="7 9" id="KW-0472">Membrane</keyword>
<evidence type="ECO:0000256" key="5">
    <source>
        <dbReference type="ARBA" id="ARBA00022824"/>
    </source>
</evidence>
<evidence type="ECO:0000256" key="4">
    <source>
        <dbReference type="ARBA" id="ARBA00022729"/>
    </source>
</evidence>
<comment type="similarity">
    <text evidence="2">Belongs to the nicastrin family.</text>
</comment>
<evidence type="ECO:0000313" key="10">
    <source>
        <dbReference type="EMBL" id="KAJ8421150.1"/>
    </source>
</evidence>
<sequence>MQWLRSFDQRMRESIDYAICLNSIGSWDNELWLHVSKPPENAYIKQIFNGFSDVAEELEIKVGLKHKKINISNPRVAWEHEQFSRLRVTAATLSELSVAPEFLENFGGLSDRRPINVQLTSKWLGEWRHIYGYEGKNIQIFAENSSLAVNPAYISSWLSLLSRTPRVAPFLPKTDPLISALRKELAEHTAEVNVQHEGLDGLFTFYDSTKATLNIYQVASVTFDLLLLLVLGSYLIVLFSFLVITTRATIPKSKNSMSASKEGTSHQEANIWASQGLLLKSGHTEPFSRPRMMLHTLRFWIIRAPCFMTCSGGFDLEIV</sequence>
<evidence type="ECO:0000256" key="6">
    <source>
        <dbReference type="ARBA" id="ARBA00022989"/>
    </source>
</evidence>
<accession>A0A9Q1GIC8</accession>
<dbReference type="GO" id="GO:0009966">
    <property type="term" value="P:regulation of signal transduction"/>
    <property type="evidence" value="ECO:0007669"/>
    <property type="project" value="InterPro"/>
</dbReference>
<evidence type="ECO:0000256" key="7">
    <source>
        <dbReference type="ARBA" id="ARBA00023136"/>
    </source>
</evidence>
<evidence type="ECO:0000256" key="3">
    <source>
        <dbReference type="ARBA" id="ARBA00022692"/>
    </source>
</evidence>
<evidence type="ECO:0000256" key="8">
    <source>
        <dbReference type="ARBA" id="ARBA00023180"/>
    </source>
</evidence>
<dbReference type="Proteomes" id="UP001153076">
    <property type="component" value="Unassembled WGS sequence"/>
</dbReference>
<gene>
    <name evidence="10" type="ORF">Cgig2_013888</name>
</gene>
<keyword evidence="3 9" id="KW-0812">Transmembrane</keyword>
<organism evidence="10 11">
    <name type="scientific">Carnegiea gigantea</name>
    <dbReference type="NCBI Taxonomy" id="171969"/>
    <lineage>
        <taxon>Eukaryota</taxon>
        <taxon>Viridiplantae</taxon>
        <taxon>Streptophyta</taxon>
        <taxon>Embryophyta</taxon>
        <taxon>Tracheophyta</taxon>
        <taxon>Spermatophyta</taxon>
        <taxon>Magnoliopsida</taxon>
        <taxon>eudicotyledons</taxon>
        <taxon>Gunneridae</taxon>
        <taxon>Pentapetalae</taxon>
        <taxon>Caryophyllales</taxon>
        <taxon>Cactineae</taxon>
        <taxon>Cactaceae</taxon>
        <taxon>Cactoideae</taxon>
        <taxon>Echinocereeae</taxon>
        <taxon>Carnegiea</taxon>
    </lineage>
</organism>
<keyword evidence="8" id="KW-0325">Glycoprotein</keyword>
<proteinExistence type="inferred from homology"/>
<keyword evidence="11" id="KW-1185">Reference proteome</keyword>
<comment type="caution">
    <text evidence="10">The sequence shown here is derived from an EMBL/GenBank/DDBJ whole genome shotgun (WGS) entry which is preliminary data.</text>
</comment>
<evidence type="ECO:0000256" key="1">
    <source>
        <dbReference type="ARBA" id="ARBA00004389"/>
    </source>
</evidence>